<evidence type="ECO:0008006" key="4">
    <source>
        <dbReference type="Google" id="ProtNLM"/>
    </source>
</evidence>
<dbReference type="EMBL" id="JAUHQA010000001">
    <property type="protein sequence ID" value="MDN4480932.1"/>
    <property type="molecule type" value="Genomic_DNA"/>
</dbReference>
<keyword evidence="1" id="KW-0472">Membrane</keyword>
<proteinExistence type="predicted"/>
<dbReference type="Proteomes" id="UP001172708">
    <property type="component" value="Unassembled WGS sequence"/>
</dbReference>
<evidence type="ECO:0000313" key="3">
    <source>
        <dbReference type="Proteomes" id="UP001172708"/>
    </source>
</evidence>
<organism evidence="2 3">
    <name type="scientific">Demequina muriae</name>
    <dbReference type="NCBI Taxonomy" id="3051664"/>
    <lineage>
        <taxon>Bacteria</taxon>
        <taxon>Bacillati</taxon>
        <taxon>Actinomycetota</taxon>
        <taxon>Actinomycetes</taxon>
        <taxon>Micrococcales</taxon>
        <taxon>Demequinaceae</taxon>
        <taxon>Demequina</taxon>
    </lineage>
</organism>
<evidence type="ECO:0000313" key="2">
    <source>
        <dbReference type="EMBL" id="MDN4480932.1"/>
    </source>
</evidence>
<keyword evidence="1" id="KW-1133">Transmembrane helix</keyword>
<feature type="transmembrane region" description="Helical" evidence="1">
    <location>
        <begin position="21"/>
        <end position="52"/>
    </location>
</feature>
<reference evidence="2" key="1">
    <citation type="submission" date="2023-06" db="EMBL/GenBank/DDBJ databases">
        <title>Egi l300058.</title>
        <authorList>
            <person name="Gao L."/>
            <person name="Fang B.-Z."/>
            <person name="Li W.-J."/>
        </authorList>
    </citation>
    <scope>NUCLEOTIDE SEQUENCE</scope>
    <source>
        <strain evidence="2">EGI L300058</strain>
    </source>
</reference>
<protein>
    <recommendedName>
        <fullName evidence="4">DUF4190 domain-containing protein</fullName>
    </recommendedName>
</protein>
<gene>
    <name evidence="2" type="ORF">QQX02_08370</name>
</gene>
<feature type="transmembrane region" description="Helical" evidence="1">
    <location>
        <begin position="72"/>
        <end position="94"/>
    </location>
</feature>
<keyword evidence="3" id="KW-1185">Reference proteome</keyword>
<accession>A0ABT8GHL2</accession>
<comment type="caution">
    <text evidence="2">The sequence shown here is derived from an EMBL/GenBank/DDBJ whole genome shotgun (WGS) entry which is preliminary data.</text>
</comment>
<name>A0ABT8GHL2_9MICO</name>
<keyword evidence="1" id="KW-0812">Transmembrane</keyword>
<evidence type="ECO:0000256" key="1">
    <source>
        <dbReference type="SAM" id="Phobius"/>
    </source>
</evidence>
<sequence>MAEDQTNESPLPPGARRDSRIFMLLLLVTVVLYMLSIPLAFGAILTGPAAAIVGIRALWRSMATPKVATFRYAMVAGVLVSAFATFMGLVLIVFREPVENLQECMARAITTSAEDACEREYTADVEQLADDLLARVGLTRP</sequence>
<dbReference type="RefSeq" id="WP_301142403.1">
    <property type="nucleotide sequence ID" value="NZ_JAUHQA010000001.1"/>
</dbReference>